<keyword evidence="6 8" id="KW-0472">Membrane</keyword>
<accession>A0A345T216</accession>
<dbReference type="EMBL" id="CP031264">
    <property type="protein sequence ID" value="AXI80021.1"/>
    <property type="molecule type" value="Genomic_DNA"/>
</dbReference>
<evidence type="ECO:0000313" key="11">
    <source>
        <dbReference type="Proteomes" id="UP000249340"/>
    </source>
</evidence>
<reference evidence="11" key="1">
    <citation type="submission" date="2018-07" db="EMBL/GenBank/DDBJ databases">
        <title>Streptacidiphilus bronchialis DSM 106435 chromosome.</title>
        <authorList>
            <person name="Batra D."/>
            <person name="Gulvik C.A."/>
        </authorList>
    </citation>
    <scope>NUCLEOTIDE SEQUENCE [LARGE SCALE GENOMIC DNA]</scope>
    <source>
        <strain evidence="11">DSM 106435</strain>
    </source>
</reference>
<feature type="transmembrane region" description="Helical" evidence="8">
    <location>
        <begin position="316"/>
        <end position="337"/>
    </location>
</feature>
<keyword evidence="4 8" id="KW-0812">Transmembrane</keyword>
<dbReference type="Gene3D" id="3.40.50.720">
    <property type="entry name" value="NAD(P)-binding Rossmann-like Domain"/>
    <property type="match status" value="1"/>
</dbReference>
<sequence>MRTENESVPRPGRTAPPVPAPRQNPGPPQVLYTEATFPLTLLAADAAAACAAAALATPGRLLPTADLLIETGALLPALLLLNGVGGLYRRRLSPSVLDELPALAGRAAVAVAFAVTLCGCLPERWPSFATAAGLLRLLTGYLALAVTGRAAAYAALLRRRRRAPRPVLLLGAGDRGRRVAAALLAHPRYGMRPVGCLDTARAPHPDGPPAPVPVPVLGGCEVLEREIRRRGVRDLLITTDTAETADPETAAAMRTAARLGCDLWLVPGLREYGALPYGFRRPAHGDHLWGFPCLRIGRPARHRPGWAAKRALDRTAAAVLLMLAAPLLAACALAVRLDDGPGVIFRQQRVGLDGRVFTLLKFRTLRPASAHESATRWTIAQDRRMGRVGRLLRRTSLDELPQLWNVLRGEMSLVGPRPERPYFALRFTQAHPGYADRHRVPAGITGLAQTHGLRGDTSIEDRARFDNHYIESWSLWQDITILLRTAATLIRPDGS</sequence>
<dbReference type="KEGG" id="stri:C7M71_024080"/>
<dbReference type="OrthoDB" id="9808602at2"/>
<evidence type="ECO:0000256" key="2">
    <source>
        <dbReference type="ARBA" id="ARBA00006464"/>
    </source>
</evidence>
<evidence type="ECO:0000256" key="1">
    <source>
        <dbReference type="ARBA" id="ARBA00004141"/>
    </source>
</evidence>
<feature type="domain" description="Bacterial sugar transferase" evidence="9">
    <location>
        <begin position="309"/>
        <end position="490"/>
    </location>
</feature>
<evidence type="ECO:0000256" key="3">
    <source>
        <dbReference type="ARBA" id="ARBA00022679"/>
    </source>
</evidence>
<feature type="transmembrane region" description="Helical" evidence="8">
    <location>
        <begin position="134"/>
        <end position="156"/>
    </location>
</feature>
<evidence type="ECO:0000256" key="8">
    <source>
        <dbReference type="SAM" id="Phobius"/>
    </source>
</evidence>
<evidence type="ECO:0000256" key="6">
    <source>
        <dbReference type="ARBA" id="ARBA00023136"/>
    </source>
</evidence>
<evidence type="ECO:0000313" key="10">
    <source>
        <dbReference type="EMBL" id="AXI80021.1"/>
    </source>
</evidence>
<comment type="similarity">
    <text evidence="2">Belongs to the bacterial sugar transferase family.</text>
</comment>
<name>A0A345T216_9ACTN</name>
<proteinExistence type="inferred from homology"/>
<feature type="transmembrane region" description="Helical" evidence="8">
    <location>
        <begin position="67"/>
        <end position="88"/>
    </location>
</feature>
<keyword evidence="11" id="KW-1185">Reference proteome</keyword>
<keyword evidence="3 10" id="KW-0808">Transferase</keyword>
<evidence type="ECO:0000256" key="7">
    <source>
        <dbReference type="SAM" id="MobiDB-lite"/>
    </source>
</evidence>
<dbReference type="GO" id="GO:0016020">
    <property type="term" value="C:membrane"/>
    <property type="evidence" value="ECO:0007669"/>
    <property type="project" value="UniProtKB-SubCell"/>
</dbReference>
<dbReference type="NCBIfam" id="TIGR03025">
    <property type="entry name" value="EPS_sugtrans"/>
    <property type="match status" value="1"/>
</dbReference>
<dbReference type="InterPro" id="IPR017475">
    <property type="entry name" value="EPS_sugar_tfrase"/>
</dbReference>
<organism evidence="10 11">
    <name type="scientific">Peterkaempfera bronchialis</name>
    <dbReference type="NCBI Taxonomy" id="2126346"/>
    <lineage>
        <taxon>Bacteria</taxon>
        <taxon>Bacillati</taxon>
        <taxon>Actinomycetota</taxon>
        <taxon>Actinomycetes</taxon>
        <taxon>Kitasatosporales</taxon>
        <taxon>Streptomycetaceae</taxon>
        <taxon>Peterkaempfera</taxon>
    </lineage>
</organism>
<evidence type="ECO:0000256" key="4">
    <source>
        <dbReference type="ARBA" id="ARBA00022692"/>
    </source>
</evidence>
<comment type="subcellular location">
    <subcellularLocation>
        <location evidence="1">Membrane</location>
        <topology evidence="1">Multi-pass membrane protein</topology>
    </subcellularLocation>
</comment>
<dbReference type="RefSeq" id="WP_114914535.1">
    <property type="nucleotide sequence ID" value="NZ_CP031264.1"/>
</dbReference>
<dbReference type="Pfam" id="PF02397">
    <property type="entry name" value="Bac_transf"/>
    <property type="match status" value="1"/>
</dbReference>
<dbReference type="AlphaFoldDB" id="A0A345T216"/>
<gene>
    <name evidence="10" type="ORF">C7M71_024080</name>
</gene>
<keyword evidence="5 8" id="KW-1133">Transmembrane helix</keyword>
<dbReference type="GO" id="GO:0016780">
    <property type="term" value="F:phosphotransferase activity, for other substituted phosphate groups"/>
    <property type="evidence" value="ECO:0007669"/>
    <property type="project" value="TreeGrafter"/>
</dbReference>
<dbReference type="PANTHER" id="PTHR30576">
    <property type="entry name" value="COLANIC BIOSYNTHESIS UDP-GLUCOSE LIPID CARRIER TRANSFERASE"/>
    <property type="match status" value="1"/>
</dbReference>
<feature type="compositionally biased region" description="Pro residues" evidence="7">
    <location>
        <begin position="14"/>
        <end position="27"/>
    </location>
</feature>
<evidence type="ECO:0000259" key="9">
    <source>
        <dbReference type="Pfam" id="PF02397"/>
    </source>
</evidence>
<feature type="region of interest" description="Disordered" evidence="7">
    <location>
        <begin position="1"/>
        <end position="27"/>
    </location>
</feature>
<dbReference type="PANTHER" id="PTHR30576:SF0">
    <property type="entry name" value="UNDECAPRENYL-PHOSPHATE N-ACETYLGALACTOSAMINYL 1-PHOSPHATE TRANSFERASE-RELATED"/>
    <property type="match status" value="1"/>
</dbReference>
<evidence type="ECO:0000256" key="5">
    <source>
        <dbReference type="ARBA" id="ARBA00022989"/>
    </source>
</evidence>
<dbReference type="InterPro" id="IPR003362">
    <property type="entry name" value="Bact_transf"/>
</dbReference>
<dbReference type="Proteomes" id="UP000249340">
    <property type="component" value="Chromosome"/>
</dbReference>
<feature type="transmembrane region" description="Helical" evidence="8">
    <location>
        <begin position="100"/>
        <end position="122"/>
    </location>
</feature>
<protein>
    <submittedName>
        <fullName evidence="10">Sugar transferase</fullName>
    </submittedName>
</protein>